<protein>
    <recommendedName>
        <fullName evidence="1">Virulence factor domain-containing protein</fullName>
    </recommendedName>
</protein>
<proteinExistence type="predicted"/>
<feature type="domain" description="Virulence factor" evidence="1">
    <location>
        <begin position="8"/>
        <end position="85"/>
    </location>
</feature>
<organism evidence="2">
    <name type="scientific">marine metagenome</name>
    <dbReference type="NCBI Taxonomy" id="408172"/>
    <lineage>
        <taxon>unclassified sequences</taxon>
        <taxon>metagenomes</taxon>
        <taxon>ecological metagenomes</taxon>
    </lineage>
</organism>
<reference evidence="2" key="1">
    <citation type="submission" date="2018-05" db="EMBL/GenBank/DDBJ databases">
        <authorList>
            <person name="Lanie J.A."/>
            <person name="Ng W.-L."/>
            <person name="Kazmierczak K.M."/>
            <person name="Andrzejewski T.M."/>
            <person name="Davidsen T.M."/>
            <person name="Wayne K.J."/>
            <person name="Tettelin H."/>
            <person name="Glass J.I."/>
            <person name="Rusch D."/>
            <person name="Podicherti R."/>
            <person name="Tsui H.-C.T."/>
            <person name="Winkler M.E."/>
        </authorList>
    </citation>
    <scope>NUCLEOTIDE SEQUENCE</scope>
</reference>
<name>A0A382GYF5_9ZZZZ</name>
<evidence type="ECO:0000313" key="2">
    <source>
        <dbReference type="EMBL" id="SVB79984.1"/>
    </source>
</evidence>
<dbReference type="Pfam" id="PF13769">
    <property type="entry name" value="Virulence_fact"/>
    <property type="match status" value="1"/>
</dbReference>
<accession>A0A382GYF5</accession>
<gene>
    <name evidence="2" type="ORF">METZ01_LOCUS232838</name>
</gene>
<evidence type="ECO:0000259" key="1">
    <source>
        <dbReference type="Pfam" id="PF13769"/>
    </source>
</evidence>
<dbReference type="InterPro" id="IPR025989">
    <property type="entry name" value="Virulence_F_dom"/>
</dbReference>
<sequence>MTVYQVLYWKDIPAQVRVYHGKRPVNRQMPERFQLEIDRVAMAEGLADTDAYLDQWQWTEKKERPGNVEDVMNGLIEELEREYNSN</sequence>
<dbReference type="AlphaFoldDB" id="A0A382GYF5"/>
<dbReference type="EMBL" id="UINC01058100">
    <property type="protein sequence ID" value="SVB79984.1"/>
    <property type="molecule type" value="Genomic_DNA"/>
</dbReference>